<feature type="transmembrane region" description="Helical" evidence="1">
    <location>
        <begin position="20"/>
        <end position="40"/>
    </location>
</feature>
<reference evidence="2 3" key="1">
    <citation type="submission" date="2020-10" db="EMBL/GenBank/DDBJ databases">
        <title>Janibacter indicus TT2 genome sequence.</title>
        <authorList>
            <person name="Lee K."/>
            <person name="Ganzorig M."/>
        </authorList>
    </citation>
    <scope>NUCLEOTIDE SEQUENCE [LARGE SCALE GENOMIC DNA]</scope>
    <source>
        <strain evidence="2 3">TT2</strain>
    </source>
</reference>
<evidence type="ECO:0000256" key="1">
    <source>
        <dbReference type="SAM" id="Phobius"/>
    </source>
</evidence>
<feature type="transmembrane region" description="Helical" evidence="1">
    <location>
        <begin position="52"/>
        <end position="76"/>
    </location>
</feature>
<feature type="transmembrane region" description="Helical" evidence="1">
    <location>
        <begin position="130"/>
        <end position="156"/>
    </location>
</feature>
<dbReference type="PANTHER" id="PTHR43229:SF2">
    <property type="entry name" value="NODULATION PROTEIN J"/>
    <property type="match status" value="1"/>
</dbReference>
<dbReference type="RefSeq" id="WP_192911816.1">
    <property type="nucleotide sequence ID" value="NZ_CP062789.1"/>
</dbReference>
<dbReference type="PANTHER" id="PTHR43229">
    <property type="entry name" value="NODULATION PROTEIN J"/>
    <property type="match status" value="1"/>
</dbReference>
<dbReference type="InterPro" id="IPR051784">
    <property type="entry name" value="Nod_factor_ABC_transporter"/>
</dbReference>
<name>A0A7L9J2U9_9MICO</name>
<organism evidence="2 3">
    <name type="scientific">Janibacter indicus</name>
    <dbReference type="NCBI Taxonomy" id="857417"/>
    <lineage>
        <taxon>Bacteria</taxon>
        <taxon>Bacillati</taxon>
        <taxon>Actinomycetota</taxon>
        <taxon>Actinomycetes</taxon>
        <taxon>Micrococcales</taxon>
        <taxon>Intrasporangiaceae</taxon>
        <taxon>Janibacter</taxon>
    </lineage>
</organism>
<keyword evidence="1" id="KW-0812">Transmembrane</keyword>
<evidence type="ECO:0000313" key="3">
    <source>
        <dbReference type="Proteomes" id="UP000593998"/>
    </source>
</evidence>
<protein>
    <submittedName>
        <fullName evidence="2">ABC transporter permease</fullName>
    </submittedName>
</protein>
<dbReference type="Proteomes" id="UP000593998">
    <property type="component" value="Chromosome"/>
</dbReference>
<keyword evidence="1" id="KW-1133">Transmembrane helix</keyword>
<feature type="transmembrane region" description="Helical" evidence="1">
    <location>
        <begin position="222"/>
        <end position="244"/>
    </location>
</feature>
<accession>A0A7L9J2U9</accession>
<sequence length="251" mass="26615">MNPTYIGLELKRIVRDYVGLFFVAGLPAFMYVIFGVSQAFGDEDLGRGNVSLYIMISMAVYGAVTATVGIGGSAAVERMQGWGRQLGLTPLRDAAYVATKAVVALTIACIPIALIYGIGATTGAKGDWQVWLYSAVIVLAGAIIFALYGLVFGLVFRSESAVSAASGSLVVLAFLGNIFIPLSGVMLTIAKFTPLYGLVSLARYPLTQGYGVAGDDVVHEALWVPVTNVVVWALILATLTVLLVRRSRGRQ</sequence>
<gene>
    <name evidence="2" type="ORF">IGS73_06020</name>
</gene>
<dbReference type="EMBL" id="CP062789">
    <property type="protein sequence ID" value="QOK23931.1"/>
    <property type="molecule type" value="Genomic_DNA"/>
</dbReference>
<proteinExistence type="predicted"/>
<feature type="transmembrane region" description="Helical" evidence="1">
    <location>
        <begin position="168"/>
        <end position="190"/>
    </location>
</feature>
<dbReference type="AlphaFoldDB" id="A0A7L9J2U9"/>
<keyword evidence="1" id="KW-0472">Membrane</keyword>
<evidence type="ECO:0000313" key="2">
    <source>
        <dbReference type="EMBL" id="QOK23931.1"/>
    </source>
</evidence>
<feature type="transmembrane region" description="Helical" evidence="1">
    <location>
        <begin position="97"/>
        <end position="118"/>
    </location>
</feature>